<evidence type="ECO:0000256" key="2">
    <source>
        <dbReference type="ARBA" id="ARBA00011255"/>
    </source>
</evidence>
<accession>A0A5C9A503</accession>
<dbReference type="PANTHER" id="PTHR30288:SF0">
    <property type="entry name" value="FLAGELLAR HOOK-ASSOCIATED PROTEIN 2"/>
    <property type="match status" value="1"/>
</dbReference>
<dbReference type="EMBL" id="VRYZ01000001">
    <property type="protein sequence ID" value="TXS95149.1"/>
    <property type="molecule type" value="Genomic_DNA"/>
</dbReference>
<dbReference type="GO" id="GO:0005576">
    <property type="term" value="C:extracellular region"/>
    <property type="evidence" value="ECO:0007669"/>
    <property type="project" value="UniProtKB-SubCell"/>
</dbReference>
<dbReference type="GO" id="GO:0007155">
    <property type="term" value="P:cell adhesion"/>
    <property type="evidence" value="ECO:0007669"/>
    <property type="project" value="InterPro"/>
</dbReference>
<comment type="subunit">
    <text evidence="2 5">Homopentamer.</text>
</comment>
<protein>
    <recommendedName>
        <fullName evidence="5">Flagellar hook-associated protein 2</fullName>
        <shortName evidence="5">HAP2</shortName>
    </recommendedName>
    <alternativeName>
        <fullName evidence="5">Flagellar cap protein</fullName>
    </alternativeName>
</protein>
<dbReference type="Pfam" id="PF02465">
    <property type="entry name" value="FliD_N"/>
    <property type="match status" value="1"/>
</dbReference>
<feature type="domain" description="Flagellar hook-associated protein 2 C-terminal" evidence="7">
    <location>
        <begin position="210"/>
        <end position="429"/>
    </location>
</feature>
<comment type="function">
    <text evidence="5">Required for morphogenesis and for the elongation of the flagellar filament by facilitating polymerization of the flagellin monomers at the tip of growing filament. Forms a capping structure, which prevents flagellin subunits (transported through the central channel of the flagellum) from leaking out without polymerization at the distal end.</text>
</comment>
<feature type="domain" description="Flagellar hook-associated protein 2 N-terminal" evidence="6">
    <location>
        <begin position="11"/>
        <end position="104"/>
    </location>
</feature>
<dbReference type="Pfam" id="PF07196">
    <property type="entry name" value="Flagellin_IN"/>
    <property type="match status" value="1"/>
</dbReference>
<keyword evidence="5" id="KW-0964">Secreted</keyword>
<dbReference type="InterPro" id="IPR010809">
    <property type="entry name" value="FliD_C"/>
</dbReference>
<dbReference type="GO" id="GO:0071973">
    <property type="term" value="P:bacterial-type flagellum-dependent cell motility"/>
    <property type="evidence" value="ECO:0007669"/>
    <property type="project" value="TreeGrafter"/>
</dbReference>
<keyword evidence="8" id="KW-0969">Cilium</keyword>
<evidence type="ECO:0000256" key="4">
    <source>
        <dbReference type="ARBA" id="ARBA00023143"/>
    </source>
</evidence>
<evidence type="ECO:0000259" key="7">
    <source>
        <dbReference type="Pfam" id="PF07195"/>
    </source>
</evidence>
<name>A0A5C9A503_9GAMM</name>
<reference evidence="8 9" key="1">
    <citation type="submission" date="2019-08" db="EMBL/GenBank/DDBJ databases">
        <title>Parahaliea maris sp. nov., isolated from the surface seawater.</title>
        <authorList>
            <person name="Liu Y."/>
        </authorList>
    </citation>
    <scope>NUCLEOTIDE SEQUENCE [LARGE SCALE GENOMIC DNA]</scope>
    <source>
        <strain evidence="8 9">S2-26</strain>
    </source>
</reference>
<dbReference type="OrthoDB" id="9810816at2"/>
<keyword evidence="9" id="KW-1185">Reference proteome</keyword>
<dbReference type="AlphaFoldDB" id="A0A5C9A503"/>
<comment type="caution">
    <text evidence="8">The sequence shown here is derived from an EMBL/GenBank/DDBJ whole genome shotgun (WGS) entry which is preliminary data.</text>
</comment>
<dbReference type="GO" id="GO:0009421">
    <property type="term" value="C:bacterial-type flagellum filament cap"/>
    <property type="evidence" value="ECO:0007669"/>
    <property type="project" value="InterPro"/>
</dbReference>
<evidence type="ECO:0000313" key="9">
    <source>
        <dbReference type="Proteomes" id="UP000321933"/>
    </source>
</evidence>
<evidence type="ECO:0000256" key="1">
    <source>
        <dbReference type="ARBA" id="ARBA00009764"/>
    </source>
</evidence>
<gene>
    <name evidence="8" type="ORF">FVW59_02475</name>
</gene>
<dbReference type="InterPro" id="IPR040026">
    <property type="entry name" value="FliD"/>
</dbReference>
<comment type="similarity">
    <text evidence="1 5">Belongs to the FliD family.</text>
</comment>
<evidence type="ECO:0000256" key="5">
    <source>
        <dbReference type="RuleBase" id="RU362066"/>
    </source>
</evidence>
<dbReference type="Proteomes" id="UP000321933">
    <property type="component" value="Unassembled WGS sequence"/>
</dbReference>
<proteinExistence type="inferred from homology"/>
<keyword evidence="4 5" id="KW-0975">Bacterial flagellum</keyword>
<dbReference type="InterPro" id="IPR010810">
    <property type="entry name" value="Flagellin_hook_IN_motif"/>
</dbReference>
<evidence type="ECO:0000256" key="3">
    <source>
        <dbReference type="ARBA" id="ARBA00023054"/>
    </source>
</evidence>
<dbReference type="InterPro" id="IPR003481">
    <property type="entry name" value="FliD_N"/>
</dbReference>
<keyword evidence="8" id="KW-0966">Cell projection</keyword>
<dbReference type="GO" id="GO:0009424">
    <property type="term" value="C:bacterial-type flagellum hook"/>
    <property type="evidence" value="ECO:0007669"/>
    <property type="project" value="UniProtKB-UniRule"/>
</dbReference>
<dbReference type="RefSeq" id="WP_148062636.1">
    <property type="nucleotide sequence ID" value="NZ_VRYZ01000001.1"/>
</dbReference>
<keyword evidence="8" id="KW-0282">Flagellum</keyword>
<dbReference type="Pfam" id="PF07195">
    <property type="entry name" value="FliD_C"/>
    <property type="match status" value="1"/>
</dbReference>
<dbReference type="PANTHER" id="PTHR30288">
    <property type="entry name" value="FLAGELLAR CAP/ASSEMBLY PROTEIN FLID"/>
    <property type="match status" value="1"/>
</dbReference>
<sequence>MASISSLGIGSGLDLSGLLDQLESAERQKLTPIVAQQNKQQAKISSFGLLDSALDQLNSAVAKLASPDLFSTVKASSSGDAATVTADAEALPGTFQVEVQQLARGYSIATAGVADREADLGAGVITLTLASGDTADIDIDADNSSLEDIRDAINAADAGVSASLVNDGSGSPWRLVLASSETGSEAAIAAVDFGALAGSLSLDAGTEVAARNAELSVNGIAIQSQSNSVADAIQGVTLNLAETGSLELELERDSEKASNAVQGFVNSYNALQKTIGSLSSYNSDTGSAGMLLGNNTLRSIETRLRDGMSTVENSGALGMLSDIGVSLQLDGTLSLDSDRLDEVVAAQPGDLAAFFTGDGENGFANRLADLIDPMVQDGGLIDSATDALDDSIDALGLRYERMEQSIAATVSRYRSQFSQLDSLIATMNSTSSYLTQQFDMMNAQLGRK</sequence>
<keyword evidence="3" id="KW-0175">Coiled coil</keyword>
<evidence type="ECO:0000313" key="8">
    <source>
        <dbReference type="EMBL" id="TXS95149.1"/>
    </source>
</evidence>
<organism evidence="8 9">
    <name type="scientific">Parahaliea aestuarii</name>
    <dbReference type="NCBI Taxonomy" id="1852021"/>
    <lineage>
        <taxon>Bacteria</taxon>
        <taxon>Pseudomonadati</taxon>
        <taxon>Pseudomonadota</taxon>
        <taxon>Gammaproteobacteria</taxon>
        <taxon>Cellvibrionales</taxon>
        <taxon>Halieaceae</taxon>
        <taxon>Parahaliea</taxon>
    </lineage>
</organism>
<comment type="subcellular location">
    <subcellularLocation>
        <location evidence="5">Secreted</location>
    </subcellularLocation>
    <subcellularLocation>
        <location evidence="5">Bacterial flagellum</location>
    </subcellularLocation>
</comment>
<evidence type="ECO:0000259" key="6">
    <source>
        <dbReference type="Pfam" id="PF02465"/>
    </source>
</evidence>